<evidence type="ECO:0000256" key="3">
    <source>
        <dbReference type="ARBA" id="ARBA00022857"/>
    </source>
</evidence>
<dbReference type="EC" id="1.5.1.50" evidence="7"/>
<dbReference type="SUPFAM" id="SSF51735">
    <property type="entry name" value="NAD(P)-binding Rossmann-fold domains"/>
    <property type="match status" value="1"/>
</dbReference>
<keyword evidence="3" id="KW-0521">NADP</keyword>
<comment type="catalytic activity">
    <reaction evidence="10">
        <text>(6S)-5,6,7,8-tetrahydrofolate + NADP(+) = 7,8-dihydrofolate + NADPH + H(+)</text>
        <dbReference type="Rhea" id="RHEA:15009"/>
        <dbReference type="ChEBI" id="CHEBI:15378"/>
        <dbReference type="ChEBI" id="CHEBI:57451"/>
        <dbReference type="ChEBI" id="CHEBI:57453"/>
        <dbReference type="ChEBI" id="CHEBI:57783"/>
        <dbReference type="ChEBI" id="CHEBI:58349"/>
        <dbReference type="EC" id="1.5.1.3"/>
    </reaction>
</comment>
<accession>A0AB38YK64</accession>
<evidence type="ECO:0000313" key="12">
    <source>
        <dbReference type="EMBL" id="WLD59250.1"/>
    </source>
</evidence>
<evidence type="ECO:0000256" key="4">
    <source>
        <dbReference type="ARBA" id="ARBA00023002"/>
    </source>
</evidence>
<dbReference type="EMBL" id="CP101717">
    <property type="protein sequence ID" value="WLD59250.1"/>
    <property type="molecule type" value="Genomic_DNA"/>
</dbReference>
<evidence type="ECO:0000256" key="8">
    <source>
        <dbReference type="ARBA" id="ARBA00039631"/>
    </source>
</evidence>
<dbReference type="PANTHER" id="PTHR43639">
    <property type="entry name" value="OXIDOREDUCTASE, SHORT-CHAIN DEHYDROGENASE/REDUCTASE FAMILY (AFU_ORTHOLOGUE AFUA_5G02870)"/>
    <property type="match status" value="1"/>
</dbReference>
<dbReference type="GO" id="GO:0004146">
    <property type="term" value="F:dihydrofolate reductase activity"/>
    <property type="evidence" value="ECO:0007669"/>
    <property type="project" value="UniProtKB-EC"/>
</dbReference>
<dbReference type="PANTHER" id="PTHR43639:SF6">
    <property type="entry name" value="DIHYDROMONAPTERIN REDUCTASE"/>
    <property type="match status" value="1"/>
</dbReference>
<dbReference type="InterPro" id="IPR020904">
    <property type="entry name" value="Sc_DH/Rdtase_CS"/>
</dbReference>
<comment type="catalytic activity">
    <reaction evidence="11">
        <text>7,8-dihydromonapterin + NADPH + H(+) = 5,6,7,8-tetrahydromonapterin + NADP(+)</text>
        <dbReference type="Rhea" id="RHEA:34847"/>
        <dbReference type="ChEBI" id="CHEBI:15378"/>
        <dbReference type="ChEBI" id="CHEBI:57783"/>
        <dbReference type="ChEBI" id="CHEBI:58349"/>
        <dbReference type="ChEBI" id="CHEBI:71175"/>
        <dbReference type="ChEBI" id="CHEBI:71177"/>
        <dbReference type="EC" id="1.5.1.50"/>
    </reaction>
</comment>
<dbReference type="RefSeq" id="WP_304996541.1">
    <property type="nucleotide sequence ID" value="NZ_CP101717.1"/>
</dbReference>
<dbReference type="InterPro" id="IPR002347">
    <property type="entry name" value="SDR_fam"/>
</dbReference>
<dbReference type="EC" id="1.5.1.3" evidence="1"/>
<evidence type="ECO:0000256" key="1">
    <source>
        <dbReference type="ARBA" id="ARBA00012856"/>
    </source>
</evidence>
<evidence type="ECO:0000256" key="9">
    <source>
        <dbReference type="ARBA" id="ARBA00042299"/>
    </source>
</evidence>
<dbReference type="Pfam" id="PF13561">
    <property type="entry name" value="adh_short_C2"/>
    <property type="match status" value="1"/>
</dbReference>
<evidence type="ECO:0000256" key="7">
    <source>
        <dbReference type="ARBA" id="ARBA00039145"/>
    </source>
</evidence>
<reference evidence="12" key="1">
    <citation type="submission" date="2022-07" db="EMBL/GenBank/DDBJ databases">
        <title>Complete genome sequence of Salinispirillum sp. LH10-3-1 capable of multiple carbohydrate inversion isolated from a soda lake.</title>
        <authorList>
            <person name="Liu J."/>
            <person name="Zhai Y."/>
            <person name="Zhang H."/>
            <person name="Yang H."/>
            <person name="Qu J."/>
            <person name="Li J."/>
        </authorList>
    </citation>
    <scope>NUCLEOTIDE SEQUENCE</scope>
    <source>
        <strain evidence="12">LH 10-3-1</strain>
    </source>
</reference>
<sequence length="236" mass="25555">MVVVITGVGRRLGLALAQHFLAQGDQVVGTFRSHYPELEELRAQGADITELELTDLTAVQHWATQKAEKYPSIDVLIHNASAFKPTADNHVQGLSDLALFTCVHMQVPYVLNEVFSANLRASTQRHGNIIHITDIYVKKPNPTFSLYCASKAGLQSLNDSYAQTLAPDVRVNAIQPGPLAFLPEHSEAAKEKVLAATPLATLGGFEPVVQAVDFILSNDYLTGASLAIDGGRSLRI</sequence>
<dbReference type="InterPro" id="IPR036291">
    <property type="entry name" value="NAD(P)-bd_dom_sf"/>
</dbReference>
<keyword evidence="4" id="KW-0560">Oxidoreductase</keyword>
<evidence type="ECO:0000256" key="5">
    <source>
        <dbReference type="ARBA" id="ARBA00037508"/>
    </source>
</evidence>
<comment type="function">
    <text evidence="5">Catalyzes the reduction of dihydromonapterin to tetrahydromonapterin. Also has lower activity with dihydrofolate.</text>
</comment>
<keyword evidence="2" id="KW-0554">One-carbon metabolism</keyword>
<protein>
    <recommendedName>
        <fullName evidence="8">Dihydromonapterin reductase</fullName>
        <ecNumber evidence="1">1.5.1.3</ecNumber>
        <ecNumber evidence="7">1.5.1.50</ecNumber>
    </recommendedName>
    <alternativeName>
        <fullName evidence="9">Dihydrofolate reductase</fullName>
    </alternativeName>
</protein>
<gene>
    <name evidence="12" type="ORF">NFC81_05585</name>
</gene>
<dbReference type="PRINTS" id="PR00081">
    <property type="entry name" value="GDHRDH"/>
</dbReference>
<organism evidence="12">
    <name type="scientific">Salinispirillum sp. LH 10-3-1</name>
    <dbReference type="NCBI Taxonomy" id="2952525"/>
    <lineage>
        <taxon>Bacteria</taxon>
        <taxon>Pseudomonadati</taxon>
        <taxon>Pseudomonadota</taxon>
        <taxon>Gammaproteobacteria</taxon>
        <taxon>Oceanospirillales</taxon>
        <taxon>Saccharospirillaceae</taxon>
        <taxon>Salinispirillum</taxon>
    </lineage>
</organism>
<evidence type="ECO:0000256" key="6">
    <source>
        <dbReference type="ARBA" id="ARBA00038212"/>
    </source>
</evidence>
<dbReference type="AlphaFoldDB" id="A0AB38YK64"/>
<evidence type="ECO:0000256" key="11">
    <source>
        <dbReference type="ARBA" id="ARBA00049376"/>
    </source>
</evidence>
<evidence type="ECO:0000256" key="10">
    <source>
        <dbReference type="ARBA" id="ARBA00048873"/>
    </source>
</evidence>
<dbReference type="PRINTS" id="PR00080">
    <property type="entry name" value="SDRFAMILY"/>
</dbReference>
<dbReference type="PROSITE" id="PS00061">
    <property type="entry name" value="ADH_SHORT"/>
    <property type="match status" value="1"/>
</dbReference>
<comment type="similarity">
    <text evidence="6">Belongs to the short-chain dehydrogenases/reductases (SDR) family. FolM subfamily.</text>
</comment>
<proteinExistence type="inferred from homology"/>
<dbReference type="Gene3D" id="3.40.50.720">
    <property type="entry name" value="NAD(P)-binding Rossmann-like Domain"/>
    <property type="match status" value="1"/>
</dbReference>
<name>A0AB38YK64_9GAMM</name>
<evidence type="ECO:0000256" key="2">
    <source>
        <dbReference type="ARBA" id="ARBA00022563"/>
    </source>
</evidence>
<dbReference type="GO" id="GO:0006730">
    <property type="term" value="P:one-carbon metabolic process"/>
    <property type="evidence" value="ECO:0007669"/>
    <property type="project" value="UniProtKB-KW"/>
</dbReference>